<reference evidence="1 2" key="1">
    <citation type="submission" date="2019-03" db="EMBL/GenBank/DDBJ databases">
        <title>Draft genome sequences of novel Actinobacteria.</title>
        <authorList>
            <person name="Sahin N."/>
            <person name="Ay H."/>
            <person name="Saygin H."/>
        </authorList>
    </citation>
    <scope>NUCLEOTIDE SEQUENCE [LARGE SCALE GENOMIC DNA]</scope>
    <source>
        <strain evidence="1 2">7K502</strain>
    </source>
</reference>
<evidence type="ECO:0000313" key="1">
    <source>
        <dbReference type="EMBL" id="TDD53317.1"/>
    </source>
</evidence>
<keyword evidence="2" id="KW-1185">Reference proteome</keyword>
<protein>
    <submittedName>
        <fullName evidence="1">Uncharacterized protein</fullName>
    </submittedName>
</protein>
<dbReference type="EMBL" id="SMKW01000009">
    <property type="protein sequence ID" value="TDD53317.1"/>
    <property type="molecule type" value="Genomic_DNA"/>
</dbReference>
<organism evidence="1 2">
    <name type="scientific">Saccharopolyspora elongata</name>
    <dbReference type="NCBI Taxonomy" id="2530387"/>
    <lineage>
        <taxon>Bacteria</taxon>
        <taxon>Bacillati</taxon>
        <taxon>Actinomycetota</taxon>
        <taxon>Actinomycetes</taxon>
        <taxon>Pseudonocardiales</taxon>
        <taxon>Pseudonocardiaceae</taxon>
        <taxon>Saccharopolyspora</taxon>
    </lineage>
</organism>
<proteinExistence type="predicted"/>
<dbReference type="Proteomes" id="UP000294947">
    <property type="component" value="Unassembled WGS sequence"/>
</dbReference>
<gene>
    <name evidence="1" type="ORF">E1288_09370</name>
</gene>
<dbReference type="AlphaFoldDB" id="A0A4V2YN98"/>
<comment type="caution">
    <text evidence="1">The sequence shown here is derived from an EMBL/GenBank/DDBJ whole genome shotgun (WGS) entry which is preliminary data.</text>
</comment>
<dbReference type="RefSeq" id="WP_132483364.1">
    <property type="nucleotide sequence ID" value="NZ_SMKW01000009.1"/>
</dbReference>
<sequence>MLSHHEQLARLRASAPQAAEVAAVTGDPCYDRLRASVPWRLRYRLALGADGDQTVIAISSTHRKNSLLGEVSVLYERLLTELPVDEFRVVTILHPHIWNEHGPHAVHRWLAPHQRSGLMVVPPEYGWRAALVAADLLIGDHGSVTAYGAALGLPTSLAAFPESSVAPDSAVALVGSQAPRLDLGQPILPQLRKTIAEHTPEKSAAVHQMITSCPDGAAERLRELCYSMLGLTEPRTEPGVPPDTVQGLPGGNWPWRPTAMYATGRVHSGCEISLDRYPAEMVPIERIPERSHLVVTADHPGPRLRAVADVLVLADAEQWGRHTETWLREAISARPGLQLAAAACRDSCIIRTRYGDQARLSGSDDPVIYASAVFEWLATGRELAGLSPGLTVNGRPVAVS</sequence>
<name>A0A4V2YN98_9PSEU</name>
<dbReference type="OrthoDB" id="3661391at2"/>
<accession>A0A4V2YN98</accession>
<evidence type="ECO:0000313" key="2">
    <source>
        <dbReference type="Proteomes" id="UP000294947"/>
    </source>
</evidence>